<dbReference type="InterPro" id="IPR016181">
    <property type="entry name" value="Acyl_CoA_acyltransferase"/>
</dbReference>
<accession>A0ABU1TW74</accession>
<comment type="caution">
    <text evidence="2">The sequence shown here is derived from an EMBL/GenBank/DDBJ whole genome shotgun (WGS) entry which is preliminary data.</text>
</comment>
<evidence type="ECO:0000313" key="2">
    <source>
        <dbReference type="EMBL" id="MDR7071456.1"/>
    </source>
</evidence>
<sequence>MNNIFTNPPTLSDYRIALVPMELVHAEGLFQVQSPGIWDFMTSRNETIEAMESLVHAAVQTKNEGSALPFVVTLKNSGKVIGTTRLYDFNFNNKSCEIGFTWYGADYQRTFVNTTCKLLLLEYCFETLGFNRVQFQTDERNIRSQTAIERLGASKEGILRKHKVISSGYVRNSVLYSIINDEWPKIKENLKQKLAN</sequence>
<dbReference type="InterPro" id="IPR000182">
    <property type="entry name" value="GNAT_dom"/>
</dbReference>
<organism evidence="2 3">
    <name type="scientific">Fictibacillus barbaricus</name>
    <dbReference type="NCBI Taxonomy" id="182136"/>
    <lineage>
        <taxon>Bacteria</taxon>
        <taxon>Bacillati</taxon>
        <taxon>Bacillota</taxon>
        <taxon>Bacilli</taxon>
        <taxon>Bacillales</taxon>
        <taxon>Fictibacillaceae</taxon>
        <taxon>Fictibacillus</taxon>
    </lineage>
</organism>
<reference evidence="2 3" key="1">
    <citation type="submission" date="2023-07" db="EMBL/GenBank/DDBJ databases">
        <title>Sorghum-associated microbial communities from plants grown in Nebraska, USA.</title>
        <authorList>
            <person name="Schachtman D."/>
        </authorList>
    </citation>
    <scope>NUCLEOTIDE SEQUENCE [LARGE SCALE GENOMIC DNA]</scope>
    <source>
        <strain evidence="2 3">BE211</strain>
    </source>
</reference>
<keyword evidence="3" id="KW-1185">Reference proteome</keyword>
<dbReference type="Proteomes" id="UP001258181">
    <property type="component" value="Unassembled WGS sequence"/>
</dbReference>
<dbReference type="Gene3D" id="3.40.630.30">
    <property type="match status" value="1"/>
</dbReference>
<name>A0ABU1TW74_9BACL</name>
<dbReference type="EMBL" id="JAVDWA010000001">
    <property type="protein sequence ID" value="MDR7071456.1"/>
    <property type="molecule type" value="Genomic_DNA"/>
</dbReference>
<feature type="domain" description="N-acetyltransferase" evidence="1">
    <location>
        <begin position="15"/>
        <end position="153"/>
    </location>
</feature>
<evidence type="ECO:0000259" key="1">
    <source>
        <dbReference type="Pfam" id="PF13302"/>
    </source>
</evidence>
<dbReference type="Pfam" id="PF13302">
    <property type="entry name" value="Acetyltransf_3"/>
    <property type="match status" value="1"/>
</dbReference>
<evidence type="ECO:0000313" key="3">
    <source>
        <dbReference type="Proteomes" id="UP001258181"/>
    </source>
</evidence>
<protein>
    <submittedName>
        <fullName evidence="2">RimJ/RimL family protein N-acetyltransferase</fullName>
    </submittedName>
</protein>
<dbReference type="PANTHER" id="PTHR43610">
    <property type="entry name" value="BLL6696 PROTEIN"/>
    <property type="match status" value="1"/>
</dbReference>
<dbReference type="SUPFAM" id="SSF55729">
    <property type="entry name" value="Acyl-CoA N-acyltransferases (Nat)"/>
    <property type="match status" value="1"/>
</dbReference>
<gene>
    <name evidence="2" type="ORF">J2X07_000431</name>
</gene>
<dbReference type="PANTHER" id="PTHR43610:SF1">
    <property type="entry name" value="N-ACETYLTRANSFERASE DOMAIN-CONTAINING PROTEIN"/>
    <property type="match status" value="1"/>
</dbReference>
<proteinExistence type="predicted"/>
<dbReference type="RefSeq" id="WP_310256031.1">
    <property type="nucleotide sequence ID" value="NZ_JAVDWA010000001.1"/>
</dbReference>